<protein>
    <recommendedName>
        <fullName evidence="2">DUF4440 domain-containing protein</fullName>
    </recommendedName>
</protein>
<gene>
    <name evidence="3" type="ORF">AVDCRST_MAG96-1429</name>
</gene>
<keyword evidence="1" id="KW-0732">Signal</keyword>
<proteinExistence type="predicted"/>
<dbReference type="InterPro" id="IPR032710">
    <property type="entry name" value="NTF2-like_dom_sf"/>
</dbReference>
<dbReference type="Pfam" id="PF14534">
    <property type="entry name" value="DUF4440"/>
    <property type="match status" value="1"/>
</dbReference>
<dbReference type="Gene3D" id="3.10.450.50">
    <property type="match status" value="1"/>
</dbReference>
<feature type="chain" id="PRO_5026843483" description="DUF4440 domain-containing protein" evidence="1">
    <location>
        <begin position="27"/>
        <end position="171"/>
    </location>
</feature>
<evidence type="ECO:0000256" key="1">
    <source>
        <dbReference type="SAM" id="SignalP"/>
    </source>
</evidence>
<feature type="domain" description="DUF4440" evidence="2">
    <location>
        <begin position="59"/>
        <end position="159"/>
    </location>
</feature>
<dbReference type="AlphaFoldDB" id="A0A6J4SBD0"/>
<evidence type="ECO:0000259" key="2">
    <source>
        <dbReference type="Pfam" id="PF14534"/>
    </source>
</evidence>
<dbReference type="EMBL" id="CADCVN010000536">
    <property type="protein sequence ID" value="CAA9489297.1"/>
    <property type="molecule type" value="Genomic_DNA"/>
</dbReference>
<name>A0A6J4SBD0_9BACT</name>
<accession>A0A6J4SBD0</accession>
<dbReference type="SUPFAM" id="SSF54427">
    <property type="entry name" value="NTF2-like"/>
    <property type="match status" value="1"/>
</dbReference>
<reference evidence="3" key="1">
    <citation type="submission" date="2020-02" db="EMBL/GenBank/DDBJ databases">
        <authorList>
            <person name="Meier V. D."/>
        </authorList>
    </citation>
    <scope>NUCLEOTIDE SEQUENCE</scope>
    <source>
        <strain evidence="3">AVDCRST_MAG96</strain>
    </source>
</reference>
<dbReference type="InterPro" id="IPR027843">
    <property type="entry name" value="DUF4440"/>
</dbReference>
<feature type="signal peptide" evidence="1">
    <location>
        <begin position="1"/>
        <end position="26"/>
    </location>
</feature>
<evidence type="ECO:0000313" key="3">
    <source>
        <dbReference type="EMBL" id="CAA9489297.1"/>
    </source>
</evidence>
<organism evidence="3">
    <name type="scientific">uncultured Segetibacter sp</name>
    <dbReference type="NCBI Taxonomy" id="481133"/>
    <lineage>
        <taxon>Bacteria</taxon>
        <taxon>Pseudomonadati</taxon>
        <taxon>Bacteroidota</taxon>
        <taxon>Chitinophagia</taxon>
        <taxon>Chitinophagales</taxon>
        <taxon>Chitinophagaceae</taxon>
        <taxon>Segetibacter</taxon>
        <taxon>environmental samples</taxon>
    </lineage>
</organism>
<sequence length="171" mass="20049">MTVCALKSKILLKMKKLLFSCLLISAAVFSSIGQISGRSSESDQKKVEEIKRRYDYERELILRQDSTALNKFYPDDFVVTNPFNQFINKQKVIERVIGNIIKYSSFERKFDYFKIHENTAFVVGREIVVPTKDAARSDAGQTVHRRFTEVWMKRSNEWMKVLRHANNYVPE</sequence>